<evidence type="ECO:0000256" key="3">
    <source>
        <dbReference type="ARBA" id="ARBA00023306"/>
    </source>
</evidence>
<dbReference type="PANTHER" id="PTHR15615:SF108">
    <property type="entry name" value="PROTEIN CNPPD1"/>
    <property type="match status" value="1"/>
</dbReference>
<keyword evidence="3" id="KW-0131">Cell cycle</keyword>
<dbReference type="SMART" id="SM00385">
    <property type="entry name" value="CYCLIN"/>
    <property type="match status" value="1"/>
</dbReference>
<dbReference type="InterPro" id="IPR013763">
    <property type="entry name" value="Cyclin-like_dom"/>
</dbReference>
<proteinExistence type="inferred from homology"/>
<dbReference type="Proteomes" id="UP001177140">
    <property type="component" value="Unassembled WGS sequence"/>
</dbReference>
<evidence type="ECO:0000313" key="6">
    <source>
        <dbReference type="Proteomes" id="UP001177140"/>
    </source>
</evidence>
<dbReference type="InterPro" id="IPR036915">
    <property type="entry name" value="Cyclin-like_sf"/>
</dbReference>
<dbReference type="AlphaFoldDB" id="A0AA41SMK3"/>
<dbReference type="EMBL" id="JAJJMA010182333">
    <property type="protein sequence ID" value="MCL7037710.1"/>
    <property type="molecule type" value="Genomic_DNA"/>
</dbReference>
<dbReference type="GO" id="GO:0051301">
    <property type="term" value="P:cell division"/>
    <property type="evidence" value="ECO:0007669"/>
    <property type="project" value="UniProtKB-KW"/>
</dbReference>
<evidence type="ECO:0000256" key="1">
    <source>
        <dbReference type="ARBA" id="ARBA00007215"/>
    </source>
</evidence>
<dbReference type="Gene3D" id="1.10.472.10">
    <property type="entry name" value="Cyclin-like"/>
    <property type="match status" value="1"/>
</dbReference>
<comment type="similarity">
    <text evidence="1">Belongs to the cyclin family. Cyclin U/P subfamily.</text>
</comment>
<dbReference type="SUPFAM" id="SSF47954">
    <property type="entry name" value="Cyclin-like"/>
    <property type="match status" value="1"/>
</dbReference>
<gene>
    <name evidence="5" type="ORF">MKW94_021271</name>
</gene>
<evidence type="ECO:0000259" key="4">
    <source>
        <dbReference type="SMART" id="SM00385"/>
    </source>
</evidence>
<name>A0AA41SMK3_PAPNU</name>
<accession>A0AA41SMK3</accession>
<dbReference type="Pfam" id="PF08613">
    <property type="entry name" value="Cyclin"/>
    <property type="match status" value="1"/>
</dbReference>
<keyword evidence="6" id="KW-1185">Reference proteome</keyword>
<feature type="domain" description="Cyclin-like" evidence="4">
    <location>
        <begin position="78"/>
        <end position="162"/>
    </location>
</feature>
<sequence length="202" mass="22912">MAELAVEAGDPGTGVYLLLGLNKLREEVVLGPPKVLSVLSLLLERVVAHNEMLMETTKMKVTITIFHAVRAPSMSIQQYINRIFKYANCSPSCFVIAYIYMDRFLQHANVHLTSLNVHRLLITSVMIAAKFIDDSFYNNAYYAKVGGVSTAEMNKMEIDLLFSLDFRLQVTEGTLKQYCLQLAKEGEREATKSTYQHRHKMI</sequence>
<organism evidence="5 6">
    <name type="scientific">Papaver nudicaule</name>
    <name type="common">Iceland poppy</name>
    <dbReference type="NCBI Taxonomy" id="74823"/>
    <lineage>
        <taxon>Eukaryota</taxon>
        <taxon>Viridiplantae</taxon>
        <taxon>Streptophyta</taxon>
        <taxon>Embryophyta</taxon>
        <taxon>Tracheophyta</taxon>
        <taxon>Spermatophyta</taxon>
        <taxon>Magnoliopsida</taxon>
        <taxon>Ranunculales</taxon>
        <taxon>Papaveraceae</taxon>
        <taxon>Papaveroideae</taxon>
        <taxon>Papaver</taxon>
    </lineage>
</organism>
<reference evidence="5" key="1">
    <citation type="submission" date="2022-03" db="EMBL/GenBank/DDBJ databases">
        <title>A functionally conserved STORR gene fusion in Papaver species that diverged 16.8 million years ago.</title>
        <authorList>
            <person name="Catania T."/>
        </authorList>
    </citation>
    <scope>NUCLEOTIDE SEQUENCE</scope>
    <source>
        <strain evidence="5">S-191538</strain>
    </source>
</reference>
<dbReference type="InterPro" id="IPR013922">
    <property type="entry name" value="Cyclin_PHO80-like"/>
</dbReference>
<evidence type="ECO:0000313" key="5">
    <source>
        <dbReference type="EMBL" id="MCL7037710.1"/>
    </source>
</evidence>
<protein>
    <recommendedName>
        <fullName evidence="4">Cyclin-like domain-containing protein</fullName>
    </recommendedName>
</protein>
<comment type="caution">
    <text evidence="5">The sequence shown here is derived from an EMBL/GenBank/DDBJ whole genome shotgun (WGS) entry which is preliminary data.</text>
</comment>
<evidence type="ECO:0000256" key="2">
    <source>
        <dbReference type="ARBA" id="ARBA00022618"/>
    </source>
</evidence>
<dbReference type="PANTHER" id="PTHR15615">
    <property type="match status" value="1"/>
</dbReference>
<keyword evidence="2" id="KW-0132">Cell division</keyword>
<dbReference type="GO" id="GO:0019901">
    <property type="term" value="F:protein kinase binding"/>
    <property type="evidence" value="ECO:0007669"/>
    <property type="project" value="InterPro"/>
</dbReference>